<feature type="region of interest" description="Disordered" evidence="1">
    <location>
        <begin position="136"/>
        <end position="161"/>
    </location>
</feature>
<dbReference type="AlphaFoldDB" id="W7L0W7"/>
<dbReference type="RefSeq" id="WP_035327647.1">
    <property type="nucleotide sequence ID" value="NZ_APVL01000003.1"/>
</dbReference>
<evidence type="ECO:0000256" key="1">
    <source>
        <dbReference type="SAM" id="MobiDB-lite"/>
    </source>
</evidence>
<gene>
    <name evidence="2" type="ORF">PBF_04513</name>
</gene>
<organism evidence="2 3">
    <name type="scientific">Cytobacillus firmus DS1</name>
    <dbReference type="NCBI Taxonomy" id="1307436"/>
    <lineage>
        <taxon>Bacteria</taxon>
        <taxon>Bacillati</taxon>
        <taxon>Bacillota</taxon>
        <taxon>Bacilli</taxon>
        <taxon>Bacillales</taxon>
        <taxon>Bacillaceae</taxon>
        <taxon>Cytobacillus</taxon>
    </lineage>
</organism>
<reference evidence="3" key="1">
    <citation type="submission" date="2013-03" db="EMBL/GenBank/DDBJ databases">
        <title>Draft genome sequence of Bacillus firmus DS1.</title>
        <authorList>
            <person name="Peng D."/>
            <person name="Zhu L."/>
            <person name="Sun M."/>
        </authorList>
    </citation>
    <scope>NUCLEOTIDE SEQUENCE [LARGE SCALE GENOMIC DNA]</scope>
    <source>
        <strain evidence="3">DS1</strain>
    </source>
</reference>
<dbReference type="PATRIC" id="fig|1307436.3.peg.964"/>
<reference evidence="2 3" key="2">
    <citation type="journal article" date="2016" name="Sci. Rep.">
        <title>A novel serine protease, Sep1, from Bacillus firmus DS-1 has nematicidal activity and degrades multiple intestinal-associated nematode proteins.</title>
        <authorList>
            <person name="Geng C."/>
            <person name="Nie X."/>
            <person name="Tang Z."/>
            <person name="Zhang Y."/>
            <person name="Lin J."/>
            <person name="Sun M."/>
            <person name="Peng D."/>
        </authorList>
    </citation>
    <scope>NUCLEOTIDE SEQUENCE [LARGE SCALE GENOMIC DNA]</scope>
    <source>
        <strain evidence="2 3">DS1</strain>
    </source>
</reference>
<dbReference type="EMBL" id="APVL01000003">
    <property type="protein sequence ID" value="EWG12028.1"/>
    <property type="molecule type" value="Genomic_DNA"/>
</dbReference>
<dbReference type="OrthoDB" id="2373107at2"/>
<name>W7L0W7_CYTFI</name>
<evidence type="ECO:0000313" key="3">
    <source>
        <dbReference type="Proteomes" id="UP000019270"/>
    </source>
</evidence>
<comment type="caution">
    <text evidence="2">The sequence shown here is derived from an EMBL/GenBank/DDBJ whole genome shotgun (WGS) entry which is preliminary data.</text>
</comment>
<proteinExistence type="predicted"/>
<feature type="compositionally biased region" description="Basic and acidic residues" evidence="1">
    <location>
        <begin position="136"/>
        <end position="154"/>
    </location>
</feature>
<dbReference type="Proteomes" id="UP000019270">
    <property type="component" value="Unassembled WGS sequence"/>
</dbReference>
<accession>W7L0W7</accession>
<protein>
    <submittedName>
        <fullName evidence="2">Uncharacterized protein</fullName>
    </submittedName>
</protein>
<sequence>MTITEDKKPIYDTRVEEILQGMAKGKTRDDLAAEFGHKSTHAIDKYMKTRNFVWDRERKQFIPAYSRLEGIQFEELPDGSKASQVIALFKKEGTNSKVVAKRLGFEDHRELASYMKGKGYVWSMEKGNYEKAVGEIEKEKDNDSDDKYQEKKETSASQITRDTPNDLMQFLPLLEMLERNKDRLMDFIIPTSETGHIPRYAVPGVFVTKSVHMASPLDQLVREFSREKNVSQRDVFTVALIQFFRRYGFEREVEQLLGQ</sequence>
<dbReference type="eggNOG" id="ENOG5032T2W">
    <property type="taxonomic scope" value="Bacteria"/>
</dbReference>
<evidence type="ECO:0000313" key="2">
    <source>
        <dbReference type="EMBL" id="EWG12028.1"/>
    </source>
</evidence>